<reference evidence="1 2" key="1">
    <citation type="submission" date="2023-03" db="EMBL/GenBank/DDBJ databases">
        <title>High-quality genome of Scylla paramamosain provides insights in environmental adaptation.</title>
        <authorList>
            <person name="Zhang L."/>
        </authorList>
    </citation>
    <scope>NUCLEOTIDE SEQUENCE [LARGE SCALE GENOMIC DNA]</scope>
    <source>
        <strain evidence="1">LZ_2023a</strain>
        <tissue evidence="1">Muscle</tissue>
    </source>
</reference>
<keyword evidence="2" id="KW-1185">Reference proteome</keyword>
<organism evidence="1 2">
    <name type="scientific">Scylla paramamosain</name>
    <name type="common">Mud crab</name>
    <dbReference type="NCBI Taxonomy" id="85552"/>
    <lineage>
        <taxon>Eukaryota</taxon>
        <taxon>Metazoa</taxon>
        <taxon>Ecdysozoa</taxon>
        <taxon>Arthropoda</taxon>
        <taxon>Crustacea</taxon>
        <taxon>Multicrustacea</taxon>
        <taxon>Malacostraca</taxon>
        <taxon>Eumalacostraca</taxon>
        <taxon>Eucarida</taxon>
        <taxon>Decapoda</taxon>
        <taxon>Pleocyemata</taxon>
        <taxon>Brachyura</taxon>
        <taxon>Eubrachyura</taxon>
        <taxon>Portunoidea</taxon>
        <taxon>Portunidae</taxon>
        <taxon>Portuninae</taxon>
        <taxon>Scylla</taxon>
    </lineage>
</organism>
<evidence type="ECO:0000313" key="2">
    <source>
        <dbReference type="Proteomes" id="UP001487740"/>
    </source>
</evidence>
<dbReference type="Proteomes" id="UP001487740">
    <property type="component" value="Unassembled WGS sequence"/>
</dbReference>
<comment type="caution">
    <text evidence="1">The sequence shown here is derived from an EMBL/GenBank/DDBJ whole genome shotgun (WGS) entry which is preliminary data.</text>
</comment>
<gene>
    <name evidence="1" type="ORF">O3P69_020390</name>
</gene>
<dbReference type="EMBL" id="JARAKH010000028">
    <property type="protein sequence ID" value="KAK8388361.1"/>
    <property type="molecule type" value="Genomic_DNA"/>
</dbReference>
<evidence type="ECO:0000313" key="1">
    <source>
        <dbReference type="EMBL" id="KAK8388361.1"/>
    </source>
</evidence>
<proteinExistence type="predicted"/>
<accession>A0AAW0TM70</accession>
<dbReference type="AlphaFoldDB" id="A0AAW0TM70"/>
<protein>
    <submittedName>
        <fullName evidence="1">Uncharacterized protein</fullName>
    </submittedName>
</protein>
<name>A0AAW0TM70_SCYPA</name>
<sequence>MEVHQEGLPVQMRLRNQYYEHNSTDILIRVSLYATKLTTTDAALFLCKALHGEETTRARHPTRISRHLLY</sequence>